<dbReference type="InterPro" id="IPR013249">
    <property type="entry name" value="RNA_pol_sigma70_r4_t2"/>
</dbReference>
<organism evidence="9 10">
    <name type="scientific">Microtetraspora glauca</name>
    <dbReference type="NCBI Taxonomy" id="1996"/>
    <lineage>
        <taxon>Bacteria</taxon>
        <taxon>Bacillati</taxon>
        <taxon>Actinomycetota</taxon>
        <taxon>Actinomycetes</taxon>
        <taxon>Streptosporangiales</taxon>
        <taxon>Streptosporangiaceae</taxon>
        <taxon>Microtetraspora</taxon>
    </lineage>
</organism>
<protein>
    <recommendedName>
        <fullName evidence="6">RNA polymerase sigma factor</fullName>
    </recommendedName>
</protein>
<dbReference type="Gene3D" id="1.10.1740.10">
    <property type="match status" value="1"/>
</dbReference>
<proteinExistence type="inferred from homology"/>
<dbReference type="EMBL" id="JBFALK010000029">
    <property type="protein sequence ID" value="MEV0974297.1"/>
    <property type="molecule type" value="Genomic_DNA"/>
</dbReference>
<feature type="domain" description="RNA polymerase sigma factor 70 region 4 type 2" evidence="8">
    <location>
        <begin position="118"/>
        <end position="170"/>
    </location>
</feature>
<sequence length="179" mass="19898">MDDTRGDTSETMETLLARGEPGALCECFRTYAPMVRSYLRRLVPAQDVDDVAQVVFAEVWRSRHRFDPARSLSAWLLGIAHKRAVDHLRARAPRTVPIEAVAEPTDGRAAGDDLADRDLVRRALAELPVAQRQAIALAYYGDLTQREIAERLRVPLGTIKARTTRGLHRLSALLESAAT</sequence>
<dbReference type="InterPro" id="IPR000838">
    <property type="entry name" value="RNA_pol_sigma70_ECF_CS"/>
</dbReference>
<dbReference type="Gene3D" id="1.10.10.10">
    <property type="entry name" value="Winged helix-like DNA-binding domain superfamily/Winged helix DNA-binding domain"/>
    <property type="match status" value="1"/>
</dbReference>
<dbReference type="InterPro" id="IPR007627">
    <property type="entry name" value="RNA_pol_sigma70_r2"/>
</dbReference>
<reference evidence="9 10" key="1">
    <citation type="submission" date="2024-06" db="EMBL/GenBank/DDBJ databases">
        <title>The Natural Products Discovery Center: Release of the First 8490 Sequenced Strains for Exploring Actinobacteria Biosynthetic Diversity.</title>
        <authorList>
            <person name="Kalkreuter E."/>
            <person name="Kautsar S.A."/>
            <person name="Yang D."/>
            <person name="Bader C.D."/>
            <person name="Teijaro C.N."/>
            <person name="Fluegel L."/>
            <person name="Davis C.M."/>
            <person name="Simpson J.R."/>
            <person name="Lauterbach L."/>
            <person name="Steele A.D."/>
            <person name="Gui C."/>
            <person name="Meng S."/>
            <person name="Li G."/>
            <person name="Viehrig K."/>
            <person name="Ye F."/>
            <person name="Su P."/>
            <person name="Kiefer A.F."/>
            <person name="Nichols A."/>
            <person name="Cepeda A.J."/>
            <person name="Yan W."/>
            <person name="Fan B."/>
            <person name="Jiang Y."/>
            <person name="Adhikari A."/>
            <person name="Zheng C.-J."/>
            <person name="Schuster L."/>
            <person name="Cowan T.M."/>
            <person name="Smanski M.J."/>
            <person name="Chevrette M.G."/>
            <person name="De Carvalho L.P.S."/>
            <person name="Shen B."/>
        </authorList>
    </citation>
    <scope>NUCLEOTIDE SEQUENCE [LARGE SCALE GENOMIC DNA]</scope>
    <source>
        <strain evidence="9 10">NPDC050100</strain>
    </source>
</reference>
<keyword evidence="3 6" id="KW-0731">Sigma factor</keyword>
<dbReference type="RefSeq" id="WP_082777476.1">
    <property type="nucleotide sequence ID" value="NZ_JBFALK010000029.1"/>
</dbReference>
<evidence type="ECO:0000256" key="5">
    <source>
        <dbReference type="ARBA" id="ARBA00023163"/>
    </source>
</evidence>
<evidence type="ECO:0000259" key="7">
    <source>
        <dbReference type="Pfam" id="PF04542"/>
    </source>
</evidence>
<keyword evidence="5 6" id="KW-0804">Transcription</keyword>
<accession>A0ABV3GRN4</accession>
<dbReference type="Pfam" id="PF08281">
    <property type="entry name" value="Sigma70_r4_2"/>
    <property type="match status" value="1"/>
</dbReference>
<dbReference type="InterPro" id="IPR039425">
    <property type="entry name" value="RNA_pol_sigma-70-like"/>
</dbReference>
<keyword evidence="4 6" id="KW-0238">DNA-binding</keyword>
<dbReference type="Pfam" id="PF04542">
    <property type="entry name" value="Sigma70_r2"/>
    <property type="match status" value="1"/>
</dbReference>
<name>A0ABV3GRN4_MICGL</name>
<dbReference type="SUPFAM" id="SSF88659">
    <property type="entry name" value="Sigma3 and sigma4 domains of RNA polymerase sigma factors"/>
    <property type="match status" value="1"/>
</dbReference>
<dbReference type="PANTHER" id="PTHR43133:SF62">
    <property type="entry name" value="RNA POLYMERASE SIGMA FACTOR SIGZ"/>
    <property type="match status" value="1"/>
</dbReference>
<dbReference type="PANTHER" id="PTHR43133">
    <property type="entry name" value="RNA POLYMERASE ECF-TYPE SIGMA FACTO"/>
    <property type="match status" value="1"/>
</dbReference>
<dbReference type="InterPro" id="IPR013324">
    <property type="entry name" value="RNA_pol_sigma_r3/r4-like"/>
</dbReference>
<dbReference type="Proteomes" id="UP001551675">
    <property type="component" value="Unassembled WGS sequence"/>
</dbReference>
<keyword evidence="2 6" id="KW-0805">Transcription regulation</keyword>
<dbReference type="InterPro" id="IPR036388">
    <property type="entry name" value="WH-like_DNA-bd_sf"/>
</dbReference>
<evidence type="ECO:0000313" key="9">
    <source>
        <dbReference type="EMBL" id="MEV0974297.1"/>
    </source>
</evidence>
<dbReference type="NCBIfam" id="TIGR02937">
    <property type="entry name" value="sigma70-ECF"/>
    <property type="match status" value="1"/>
</dbReference>
<evidence type="ECO:0000256" key="4">
    <source>
        <dbReference type="ARBA" id="ARBA00023125"/>
    </source>
</evidence>
<evidence type="ECO:0000256" key="1">
    <source>
        <dbReference type="ARBA" id="ARBA00010641"/>
    </source>
</evidence>
<comment type="caution">
    <text evidence="9">The sequence shown here is derived from an EMBL/GenBank/DDBJ whole genome shotgun (WGS) entry which is preliminary data.</text>
</comment>
<dbReference type="CDD" id="cd06171">
    <property type="entry name" value="Sigma70_r4"/>
    <property type="match status" value="1"/>
</dbReference>
<dbReference type="InterPro" id="IPR013325">
    <property type="entry name" value="RNA_pol_sigma_r2"/>
</dbReference>
<feature type="domain" description="RNA polymerase sigma-70 region 2" evidence="7">
    <location>
        <begin position="28"/>
        <end position="92"/>
    </location>
</feature>
<dbReference type="SUPFAM" id="SSF88946">
    <property type="entry name" value="Sigma2 domain of RNA polymerase sigma factors"/>
    <property type="match status" value="1"/>
</dbReference>
<evidence type="ECO:0000256" key="6">
    <source>
        <dbReference type="RuleBase" id="RU000716"/>
    </source>
</evidence>
<comment type="similarity">
    <text evidence="1 6">Belongs to the sigma-70 factor family. ECF subfamily.</text>
</comment>
<gene>
    <name evidence="9" type="ORF">AB0I59_37360</name>
</gene>
<dbReference type="InterPro" id="IPR014284">
    <property type="entry name" value="RNA_pol_sigma-70_dom"/>
</dbReference>
<keyword evidence="10" id="KW-1185">Reference proteome</keyword>
<evidence type="ECO:0000256" key="2">
    <source>
        <dbReference type="ARBA" id="ARBA00023015"/>
    </source>
</evidence>
<dbReference type="PROSITE" id="PS01063">
    <property type="entry name" value="SIGMA70_ECF"/>
    <property type="match status" value="1"/>
</dbReference>
<evidence type="ECO:0000259" key="8">
    <source>
        <dbReference type="Pfam" id="PF08281"/>
    </source>
</evidence>
<evidence type="ECO:0000256" key="3">
    <source>
        <dbReference type="ARBA" id="ARBA00023082"/>
    </source>
</evidence>
<evidence type="ECO:0000313" key="10">
    <source>
        <dbReference type="Proteomes" id="UP001551675"/>
    </source>
</evidence>